<dbReference type="EMBL" id="JAGHKP010000002">
    <property type="protein sequence ID" value="MBO9152869.1"/>
    <property type="molecule type" value="Genomic_DNA"/>
</dbReference>
<organism evidence="1 2">
    <name type="scientific">Chitinophaga chungangae</name>
    <dbReference type="NCBI Taxonomy" id="2821488"/>
    <lineage>
        <taxon>Bacteria</taxon>
        <taxon>Pseudomonadati</taxon>
        <taxon>Bacteroidota</taxon>
        <taxon>Chitinophagia</taxon>
        <taxon>Chitinophagales</taxon>
        <taxon>Chitinophagaceae</taxon>
        <taxon>Chitinophaga</taxon>
    </lineage>
</organism>
<evidence type="ECO:0000313" key="1">
    <source>
        <dbReference type="EMBL" id="MBO9152869.1"/>
    </source>
</evidence>
<name>A0ABS3YDX4_9BACT</name>
<protein>
    <recommendedName>
        <fullName evidence="3">CHAD domain-containing protein</fullName>
    </recommendedName>
</protein>
<accession>A0ABS3YDX4</accession>
<sequence>MKNTRLAVNRNFRIRMCQMRKAVRRIRQIQHQQQVSLYESFRKADRLHERLRGLWEFPGA</sequence>
<proteinExistence type="predicted"/>
<keyword evidence="2" id="KW-1185">Reference proteome</keyword>
<evidence type="ECO:0008006" key="3">
    <source>
        <dbReference type="Google" id="ProtNLM"/>
    </source>
</evidence>
<dbReference type="RefSeq" id="WP_209145847.1">
    <property type="nucleotide sequence ID" value="NZ_JAGHKP010000002.1"/>
</dbReference>
<gene>
    <name evidence="1" type="ORF">J7I43_11640</name>
</gene>
<reference evidence="2" key="1">
    <citation type="submission" date="2021-03" db="EMBL/GenBank/DDBJ databases">
        <title>Assistant Professor.</title>
        <authorList>
            <person name="Huq M.A."/>
        </authorList>
    </citation>
    <scope>NUCLEOTIDE SEQUENCE [LARGE SCALE GENOMIC DNA]</scope>
    <source>
        <strain evidence="2">MAH-28</strain>
    </source>
</reference>
<dbReference type="Proteomes" id="UP000679126">
    <property type="component" value="Unassembled WGS sequence"/>
</dbReference>
<comment type="caution">
    <text evidence="1">The sequence shown here is derived from an EMBL/GenBank/DDBJ whole genome shotgun (WGS) entry which is preliminary data.</text>
</comment>
<evidence type="ECO:0000313" key="2">
    <source>
        <dbReference type="Proteomes" id="UP000679126"/>
    </source>
</evidence>